<keyword evidence="7 12" id="KW-0106">Calcium</keyword>
<evidence type="ECO:0000256" key="6">
    <source>
        <dbReference type="ARBA" id="ARBA00022801"/>
    </source>
</evidence>
<dbReference type="PANTHER" id="PTHR10336">
    <property type="entry name" value="PHOSPHOINOSITIDE-SPECIFIC PHOSPHOLIPASE C FAMILY PROTEIN"/>
    <property type="match status" value="1"/>
</dbReference>
<evidence type="ECO:0000256" key="7">
    <source>
        <dbReference type="ARBA" id="ARBA00022837"/>
    </source>
</evidence>
<feature type="binding site" evidence="12">
    <location>
        <position position="184"/>
    </location>
    <ligand>
        <name>Ca(2+)</name>
        <dbReference type="ChEBI" id="CHEBI:29108"/>
    </ligand>
</feature>
<evidence type="ECO:0000256" key="4">
    <source>
        <dbReference type="ARBA" id="ARBA00022490"/>
    </source>
</evidence>
<dbReference type="Proteomes" id="UP001367676">
    <property type="component" value="Unassembled WGS sequence"/>
</dbReference>
<comment type="cofactor">
    <cofactor evidence="12">
        <name>Ca(2+)</name>
        <dbReference type="ChEBI" id="CHEBI:29108"/>
    </cofactor>
    <text evidence="12">Binds 1 Ca(2+) ion per subunit.</text>
</comment>
<dbReference type="Pfam" id="PF08703">
    <property type="entry name" value="PLC-beta_C"/>
    <property type="match status" value="1"/>
</dbReference>
<dbReference type="GO" id="GO:0005737">
    <property type="term" value="C:cytoplasm"/>
    <property type="evidence" value="ECO:0007669"/>
    <property type="project" value="UniProtKB-SubCell"/>
</dbReference>
<dbReference type="GO" id="GO:0016042">
    <property type="term" value="P:lipid catabolic process"/>
    <property type="evidence" value="ECO:0007669"/>
    <property type="project" value="UniProtKB-KW"/>
</dbReference>
<sequence length="1060" mass="119962">MYGEEVVIVAADKLPGNGSVLKMFSQNKEEKKRIEKALDSSGLPSGKNECLNPAAFSFEDFLTFYKNLTQRSELEKIFDGLCENTNSKRKFMSITQFVDFINKTQRDPRLNEILYPYANASRAKDLIAEHEPNSYNAQRGLLSIDGFLRYLMSEDNPIVTGSKLELSEDMDQPLAHYFINSSHNTYLSGHQLTGKSSVEMYRQCLVAGCRCVELDFWNGKTDEPVIVHGYTFVPEIPARDVLEAIAESAFKTSDYPVILSFENHCNPRQQAKIAQYCREFFGEMLLETPLDTHKLEPFQPLPPPSLLKRKIIIKNKKKHHHHKKANAAPPPPVVTTTETETPAATVNESPKNSVGNGEAKIHPSPIRQGSKDSSQENDEDDEDDDGSSTGLEDEDDTSTGAEEIKMQMLDKPSTEKVSSRKETEAGAEISALVNYVQPIHFVSFEVAEKRGRCYEMSSFDEKQALTLLKERPVEFLSYNKSQLSRVYPAGTRFDSSNFQPQVFWNVGCQLVAINYQTLDLAMQLNLGIFEYNGRSGYLMKPEFLRRKDRCLDPFAESTIDGIIANTVSIHVISGQFLSDKRVGTYVEVEMYGLPADTVRKKYRTKIVPNNGINPVYDDEPFRFKKIVLPELASVRIAAYEDSGKMIGHRVLPVVGLCPGFRHVGLRNESGQSLPLATLFLEVVVKDYVPDDFAALAEALANPIKYQSEKEKRAKQLAVLVDDDLDASADPAQTGLQNPDNQKLSKVVIAPSENAPSITSIPLPSAQRSSFVQPSHSSSSETPEEGDAGKILPPAVPQDTKTSPKIQIQQPSYMNDEMSIETFEKLMESKPVKERKAELDRKLDALKRKYDKMRVQTNKQISEPDKTKSKFYKRLSIKSIDHGLSLLHAASDAVESIETEENGNSAKLSRSQSERLLSIAKEHYLKEKELKEQYHEIIFNILEKTMRTSQQNQLKTLRVLLEKETDAVMRRLQAKRREDVKALSKDNKNKDEMTRIKREISSSMVEKGVGERKRLTQLYEKRKEDLEKKHEEVRLSVEEERQKAKAAILREYDEKLKQVSE</sequence>
<keyword evidence="5" id="KW-0597">Phosphoprotein</keyword>
<keyword evidence="10" id="KW-0807">Transducer</keyword>
<feature type="coiled-coil region" evidence="14">
    <location>
        <begin position="1011"/>
        <end position="1042"/>
    </location>
</feature>
<dbReference type="CDD" id="cd00275">
    <property type="entry name" value="C2_PLC_like"/>
    <property type="match status" value="1"/>
</dbReference>
<dbReference type="FunFam" id="2.60.40.150:FF:000008">
    <property type="entry name" value="1-phosphatidylinositol 4,5-bisphosphate phosphodiesterase"/>
    <property type="match status" value="1"/>
</dbReference>
<dbReference type="Gene3D" id="3.20.20.190">
    <property type="entry name" value="Phosphatidylinositol (PI) phosphodiesterase"/>
    <property type="match status" value="1"/>
</dbReference>
<dbReference type="SMART" id="SM00149">
    <property type="entry name" value="PLCYc"/>
    <property type="match status" value="1"/>
</dbReference>
<keyword evidence="8 13" id="KW-0442">Lipid degradation</keyword>
<evidence type="ECO:0000256" key="1">
    <source>
        <dbReference type="ARBA" id="ARBA00001195"/>
    </source>
</evidence>
<feature type="compositionally biased region" description="Low complexity" evidence="15">
    <location>
        <begin position="334"/>
        <end position="348"/>
    </location>
</feature>
<feature type="domain" description="PI-PLC Y-box" evidence="17">
    <location>
        <begin position="429"/>
        <end position="545"/>
    </location>
</feature>
<evidence type="ECO:0000256" key="10">
    <source>
        <dbReference type="ARBA" id="ARBA00023224"/>
    </source>
</evidence>
<dbReference type="SUPFAM" id="SSF69989">
    <property type="entry name" value="C-terminal domain of PLC-beta"/>
    <property type="match status" value="1"/>
</dbReference>
<dbReference type="GO" id="GO:0005509">
    <property type="term" value="F:calcium ion binding"/>
    <property type="evidence" value="ECO:0007669"/>
    <property type="project" value="InterPro"/>
</dbReference>
<feature type="compositionally biased region" description="Acidic residues" evidence="15">
    <location>
        <begin position="375"/>
        <end position="397"/>
    </location>
</feature>
<feature type="compositionally biased region" description="Basic and acidic residues" evidence="15">
    <location>
        <begin position="412"/>
        <end position="422"/>
    </location>
</feature>
<feature type="active site" evidence="11">
    <location>
        <position position="228"/>
    </location>
</feature>
<dbReference type="GO" id="GO:0051209">
    <property type="term" value="P:release of sequestered calcium ion into cytosol"/>
    <property type="evidence" value="ECO:0007669"/>
    <property type="project" value="TreeGrafter"/>
</dbReference>
<dbReference type="SUPFAM" id="SSF47473">
    <property type="entry name" value="EF-hand"/>
    <property type="match status" value="1"/>
</dbReference>
<feature type="domain" description="C2" evidence="16">
    <location>
        <begin position="547"/>
        <end position="675"/>
    </location>
</feature>
<dbReference type="FunFam" id="1.10.238.10:FF:000005">
    <property type="entry name" value="Phosphoinositide phospholipase C"/>
    <property type="match status" value="1"/>
</dbReference>
<evidence type="ECO:0000256" key="15">
    <source>
        <dbReference type="SAM" id="MobiDB-lite"/>
    </source>
</evidence>
<keyword evidence="9 13" id="KW-0443">Lipid metabolism</keyword>
<evidence type="ECO:0000256" key="9">
    <source>
        <dbReference type="ARBA" id="ARBA00023098"/>
    </source>
</evidence>
<keyword evidence="12" id="KW-0479">Metal-binding</keyword>
<feature type="binding site" evidence="12">
    <location>
        <position position="262"/>
    </location>
    <ligand>
        <name>Ca(2+)</name>
        <dbReference type="ChEBI" id="CHEBI:29108"/>
    </ligand>
</feature>
<name>A0AAN9T7X2_9HEMI</name>
<evidence type="ECO:0000256" key="5">
    <source>
        <dbReference type="ARBA" id="ARBA00022553"/>
    </source>
</evidence>
<dbReference type="FunFam" id="3.20.20.190:FF:000084">
    <property type="match status" value="1"/>
</dbReference>
<reference evidence="18 19" key="1">
    <citation type="submission" date="2024-03" db="EMBL/GenBank/DDBJ databases">
        <title>Adaptation during the transition from Ophiocordyceps entomopathogen to insect associate is accompanied by gene loss and intensified selection.</title>
        <authorList>
            <person name="Ward C.M."/>
            <person name="Onetto C.A."/>
            <person name="Borneman A.R."/>
        </authorList>
    </citation>
    <scope>NUCLEOTIDE SEQUENCE [LARGE SCALE GENOMIC DNA]</scope>
    <source>
        <strain evidence="18">AWRI1</strain>
        <tissue evidence="18">Single Adult Female</tissue>
    </source>
</reference>
<dbReference type="SUPFAM" id="SSF49562">
    <property type="entry name" value="C2 domain (Calcium/lipid-binding domain, CaLB)"/>
    <property type="match status" value="1"/>
</dbReference>
<feature type="compositionally biased region" description="Low complexity" evidence="15">
    <location>
        <begin position="768"/>
        <end position="779"/>
    </location>
</feature>
<dbReference type="InterPro" id="IPR011992">
    <property type="entry name" value="EF-hand-dom_pair"/>
</dbReference>
<dbReference type="InterPro" id="IPR015359">
    <property type="entry name" value="PLC_EF-hand-like"/>
</dbReference>
<dbReference type="InterPro" id="IPR000909">
    <property type="entry name" value="PLipase_C_PInositol-sp_X_dom"/>
</dbReference>
<comment type="catalytic activity">
    <reaction evidence="1 13">
        <text>a 1,2-diacyl-sn-glycero-3-phospho-(1D-myo-inositol-4,5-bisphosphate) + H2O = 1D-myo-inositol 1,4,5-trisphosphate + a 1,2-diacyl-sn-glycerol + H(+)</text>
        <dbReference type="Rhea" id="RHEA:33179"/>
        <dbReference type="ChEBI" id="CHEBI:15377"/>
        <dbReference type="ChEBI" id="CHEBI:15378"/>
        <dbReference type="ChEBI" id="CHEBI:17815"/>
        <dbReference type="ChEBI" id="CHEBI:58456"/>
        <dbReference type="ChEBI" id="CHEBI:203600"/>
        <dbReference type="EC" id="3.1.4.11"/>
    </reaction>
</comment>
<evidence type="ECO:0000313" key="18">
    <source>
        <dbReference type="EMBL" id="KAK7575739.1"/>
    </source>
</evidence>
<feature type="compositionally biased region" description="Polar residues" evidence="15">
    <location>
        <begin position="754"/>
        <end position="767"/>
    </location>
</feature>
<dbReference type="InterPro" id="IPR001711">
    <property type="entry name" value="PLipase_C_Pinositol-sp_Y"/>
</dbReference>
<dbReference type="PROSITE" id="PS50007">
    <property type="entry name" value="PIPLC_X_DOMAIN"/>
    <property type="match status" value="1"/>
</dbReference>
<feature type="binding site" evidence="12">
    <location>
        <position position="213"/>
    </location>
    <ligand>
        <name>Ca(2+)</name>
        <dbReference type="ChEBI" id="CHEBI:29108"/>
    </ligand>
</feature>
<gene>
    <name evidence="18" type="ORF">V9T40_012025</name>
</gene>
<dbReference type="GO" id="GO:0004435">
    <property type="term" value="F:phosphatidylinositol-4,5-bisphosphate phospholipase C activity"/>
    <property type="evidence" value="ECO:0007669"/>
    <property type="project" value="UniProtKB-EC"/>
</dbReference>
<dbReference type="GO" id="GO:0046488">
    <property type="term" value="P:phosphatidylinositol metabolic process"/>
    <property type="evidence" value="ECO:0007669"/>
    <property type="project" value="TreeGrafter"/>
</dbReference>
<dbReference type="Gene3D" id="2.30.29.240">
    <property type="match status" value="1"/>
</dbReference>
<protein>
    <recommendedName>
        <fullName evidence="3 13">Phosphoinositide phospholipase C</fullName>
        <ecNumber evidence="3 13">3.1.4.11</ecNumber>
    </recommendedName>
</protein>
<dbReference type="SMART" id="SM00148">
    <property type="entry name" value="PLCXc"/>
    <property type="match status" value="1"/>
</dbReference>
<dbReference type="AlphaFoldDB" id="A0AAN9T7X2"/>
<evidence type="ECO:0000313" key="19">
    <source>
        <dbReference type="Proteomes" id="UP001367676"/>
    </source>
</evidence>
<evidence type="ECO:0000256" key="14">
    <source>
        <dbReference type="SAM" id="Coils"/>
    </source>
</evidence>
<dbReference type="GO" id="GO:0007186">
    <property type="term" value="P:G protein-coupled receptor signaling pathway"/>
    <property type="evidence" value="ECO:0007669"/>
    <property type="project" value="TreeGrafter"/>
</dbReference>
<evidence type="ECO:0000256" key="13">
    <source>
        <dbReference type="RuleBase" id="RU361133"/>
    </source>
</evidence>
<comment type="caution">
    <text evidence="18">The sequence shown here is derived from an EMBL/GenBank/DDBJ whole genome shotgun (WGS) entry which is preliminary data.</text>
</comment>
<evidence type="ECO:0000256" key="3">
    <source>
        <dbReference type="ARBA" id="ARBA00012368"/>
    </source>
</evidence>
<dbReference type="InterPro" id="IPR000008">
    <property type="entry name" value="C2_dom"/>
</dbReference>
<dbReference type="PIRSF" id="PIRSF000956">
    <property type="entry name" value="PLC-beta"/>
    <property type="match status" value="1"/>
</dbReference>
<dbReference type="EC" id="3.1.4.11" evidence="3 13"/>
<dbReference type="InterPro" id="IPR035892">
    <property type="entry name" value="C2_domain_sf"/>
</dbReference>
<evidence type="ECO:0000256" key="2">
    <source>
        <dbReference type="ARBA" id="ARBA00004496"/>
    </source>
</evidence>
<dbReference type="GO" id="GO:0048015">
    <property type="term" value="P:phosphatidylinositol-mediated signaling"/>
    <property type="evidence" value="ECO:0007669"/>
    <property type="project" value="TreeGrafter"/>
</dbReference>
<evidence type="ECO:0000256" key="11">
    <source>
        <dbReference type="PIRSR" id="PIRSR000956-1"/>
    </source>
</evidence>
<evidence type="ECO:0000256" key="8">
    <source>
        <dbReference type="ARBA" id="ARBA00022963"/>
    </source>
</evidence>
<dbReference type="CDD" id="cd08591">
    <property type="entry name" value="PI-PLCc_beta"/>
    <property type="match status" value="1"/>
</dbReference>
<dbReference type="InterPro" id="IPR017946">
    <property type="entry name" value="PLC-like_Pdiesterase_TIM-brl"/>
</dbReference>
<dbReference type="PROSITE" id="PS50008">
    <property type="entry name" value="PIPLC_Y_DOMAIN"/>
    <property type="match status" value="1"/>
</dbReference>
<keyword evidence="19" id="KW-1185">Reference proteome</keyword>
<evidence type="ECO:0000256" key="12">
    <source>
        <dbReference type="PIRSR" id="PIRSR000956-2"/>
    </source>
</evidence>
<dbReference type="Gene3D" id="2.60.40.150">
    <property type="entry name" value="C2 domain"/>
    <property type="match status" value="1"/>
</dbReference>
<keyword evidence="4" id="KW-0963">Cytoplasm</keyword>
<proteinExistence type="predicted"/>
<dbReference type="SUPFAM" id="SSF51695">
    <property type="entry name" value="PLC-like phosphodiesterases"/>
    <property type="match status" value="1"/>
</dbReference>
<dbReference type="InterPro" id="IPR042531">
    <property type="entry name" value="PLC-beta_C_sf"/>
</dbReference>
<keyword evidence="14" id="KW-0175">Coiled coil</keyword>
<feature type="active site" evidence="11">
    <location>
        <position position="183"/>
    </location>
</feature>
<feature type="region of interest" description="Disordered" evidence="15">
    <location>
        <begin position="317"/>
        <end position="422"/>
    </location>
</feature>
<dbReference type="PRINTS" id="PR00390">
    <property type="entry name" value="PHPHLIPASEC"/>
</dbReference>
<dbReference type="InterPro" id="IPR016280">
    <property type="entry name" value="PLC-beta"/>
</dbReference>
<dbReference type="PANTHER" id="PTHR10336:SF149">
    <property type="entry name" value="1-PHOSPHATIDYLINOSITOL 4,5-BISPHOSPHATE PHOSPHODIESTERASE CLASSES I AND II"/>
    <property type="match status" value="1"/>
</dbReference>
<comment type="subcellular location">
    <subcellularLocation>
        <location evidence="2">Cytoplasm</location>
    </subcellularLocation>
</comment>
<dbReference type="InterPro" id="IPR014815">
    <property type="entry name" value="PLC-beta_C"/>
</dbReference>
<dbReference type="Pfam" id="PF09279">
    <property type="entry name" value="EF-hand_like"/>
    <property type="match status" value="1"/>
</dbReference>
<dbReference type="SMART" id="SM00239">
    <property type="entry name" value="C2"/>
    <property type="match status" value="1"/>
</dbReference>
<accession>A0AAN9T7X2</accession>
<keyword evidence="6 13" id="KW-0378">Hydrolase</keyword>
<dbReference type="Pfam" id="PF00387">
    <property type="entry name" value="PI-PLC-Y"/>
    <property type="match status" value="1"/>
</dbReference>
<feature type="binding site" evidence="12">
    <location>
        <position position="215"/>
    </location>
    <ligand>
        <name>Ca(2+)</name>
        <dbReference type="ChEBI" id="CHEBI:29108"/>
    </ligand>
</feature>
<evidence type="ECO:0000259" key="17">
    <source>
        <dbReference type="PROSITE" id="PS50008"/>
    </source>
</evidence>
<feature type="region of interest" description="Disordered" evidence="15">
    <location>
        <begin position="754"/>
        <end position="806"/>
    </location>
</feature>
<evidence type="ECO:0000259" key="16">
    <source>
        <dbReference type="PROSITE" id="PS50004"/>
    </source>
</evidence>
<dbReference type="Gene3D" id="1.20.1230.10">
    <property type="entry name" value="Phospholipase C beta, distal C-terminal domain"/>
    <property type="match status" value="1"/>
</dbReference>
<dbReference type="EMBL" id="JBBCAQ010000036">
    <property type="protein sequence ID" value="KAK7575739.1"/>
    <property type="molecule type" value="Genomic_DNA"/>
</dbReference>
<dbReference type="Pfam" id="PF00388">
    <property type="entry name" value="PI-PLC-X"/>
    <property type="match status" value="1"/>
</dbReference>
<dbReference type="InterPro" id="IPR001192">
    <property type="entry name" value="PI-PLC_fam"/>
</dbReference>
<dbReference type="PROSITE" id="PS50004">
    <property type="entry name" value="C2"/>
    <property type="match status" value="1"/>
</dbReference>
<organism evidence="18 19">
    <name type="scientific">Parthenolecanium corni</name>
    <dbReference type="NCBI Taxonomy" id="536013"/>
    <lineage>
        <taxon>Eukaryota</taxon>
        <taxon>Metazoa</taxon>
        <taxon>Ecdysozoa</taxon>
        <taxon>Arthropoda</taxon>
        <taxon>Hexapoda</taxon>
        <taxon>Insecta</taxon>
        <taxon>Pterygota</taxon>
        <taxon>Neoptera</taxon>
        <taxon>Paraneoptera</taxon>
        <taxon>Hemiptera</taxon>
        <taxon>Sternorrhyncha</taxon>
        <taxon>Coccoidea</taxon>
        <taxon>Coccidae</taxon>
        <taxon>Parthenolecanium</taxon>
    </lineage>
</organism>
<dbReference type="Gene3D" id="1.10.238.10">
    <property type="entry name" value="EF-hand"/>
    <property type="match status" value="1"/>
</dbReference>